<proteinExistence type="inferred from homology"/>
<evidence type="ECO:0000256" key="2">
    <source>
        <dbReference type="ARBA" id="ARBA00065118"/>
    </source>
</evidence>
<evidence type="ECO:0000256" key="1">
    <source>
        <dbReference type="ARBA" id="ARBA00006765"/>
    </source>
</evidence>
<dbReference type="FunFam" id="3.10.110.10:FF:000019">
    <property type="entry name" value="Ubiquitin-conjugating enzyme E2 variant 1C"/>
    <property type="match status" value="1"/>
</dbReference>
<sequence>MSSEEAKVVVPRNFRLLEELERGEKGIGDGTVSYGMDDADDIYMQSWTGTILGPHNTAYEGKIFQLKLFCGKEYPESPPSVRFQTRINMACVNPETGVVEPSLFPMLTNWRREYTMEDILVKLKKEMMTSHNRKLAQPPEGGKSGKEGYNALEKHVAFFDRNGDGVVYPWETYQGFRAIGVGRLLSAIAALFINMGLSQKTRPGKGFSPLFPIEVKNSRFVIHGSHTDVYDKDGRFVESKFEDIFDKHARKHRNALTYKEVLGMIKANRDSKDFGGWIAAYGEWKLLFELCKDKDGLLTREAVKGAFDGSIFRKLEKERLSSSQSKKKRSR</sequence>
<dbReference type="SUPFAM" id="SSF47473">
    <property type="entry name" value="EF-hand"/>
    <property type="match status" value="1"/>
</dbReference>
<feature type="domain" description="UBC core" evidence="3">
    <location>
        <begin position="11"/>
        <end position="165"/>
    </location>
</feature>
<comment type="caution">
    <text evidence="4">The sequence shown here is derived from an EMBL/GenBank/DDBJ whole genome shotgun (WGS) entry which is preliminary data.</text>
</comment>
<dbReference type="SMART" id="SM00212">
    <property type="entry name" value="UBCc"/>
    <property type="match status" value="1"/>
</dbReference>
<comment type="similarity">
    <text evidence="1">Belongs to the caleosin family.</text>
</comment>
<organism evidence="4 5">
    <name type="scientific">Brassica carinata</name>
    <name type="common">Ethiopian mustard</name>
    <name type="synonym">Abyssinian cabbage</name>
    <dbReference type="NCBI Taxonomy" id="52824"/>
    <lineage>
        <taxon>Eukaryota</taxon>
        <taxon>Viridiplantae</taxon>
        <taxon>Streptophyta</taxon>
        <taxon>Embryophyta</taxon>
        <taxon>Tracheophyta</taxon>
        <taxon>Spermatophyta</taxon>
        <taxon>Magnoliopsida</taxon>
        <taxon>eudicotyledons</taxon>
        <taxon>Gunneridae</taxon>
        <taxon>Pentapetalae</taxon>
        <taxon>rosids</taxon>
        <taxon>malvids</taxon>
        <taxon>Brassicales</taxon>
        <taxon>Brassicaceae</taxon>
        <taxon>Brassiceae</taxon>
        <taxon>Brassica</taxon>
    </lineage>
</organism>
<dbReference type="Proteomes" id="UP000886595">
    <property type="component" value="Unassembled WGS sequence"/>
</dbReference>
<dbReference type="OrthoDB" id="640742at2759"/>
<dbReference type="AlphaFoldDB" id="A0A8X7VZK7"/>
<dbReference type="Gene3D" id="3.10.110.10">
    <property type="entry name" value="Ubiquitin Conjugating Enzyme"/>
    <property type="match status" value="1"/>
</dbReference>
<dbReference type="InterPro" id="IPR000608">
    <property type="entry name" value="UBC"/>
</dbReference>
<evidence type="ECO:0000313" key="4">
    <source>
        <dbReference type="EMBL" id="KAG2320939.1"/>
    </source>
</evidence>
<dbReference type="GO" id="GO:0005509">
    <property type="term" value="F:calcium ion binding"/>
    <property type="evidence" value="ECO:0007669"/>
    <property type="project" value="TreeGrafter"/>
</dbReference>
<protein>
    <recommendedName>
        <fullName evidence="3">UBC core domain-containing protein</fullName>
    </recommendedName>
</protein>
<dbReference type="InterPro" id="IPR007736">
    <property type="entry name" value="Caleosin-related"/>
</dbReference>
<dbReference type="PROSITE" id="PS50127">
    <property type="entry name" value="UBC_2"/>
    <property type="match status" value="1"/>
</dbReference>
<dbReference type="CDD" id="cd23807">
    <property type="entry name" value="UEV_UBE2V"/>
    <property type="match status" value="1"/>
</dbReference>
<keyword evidence="5" id="KW-1185">Reference proteome</keyword>
<dbReference type="PANTHER" id="PTHR31495:SF38">
    <property type="entry name" value="CALEOSIN"/>
    <property type="match status" value="1"/>
</dbReference>
<evidence type="ECO:0000313" key="5">
    <source>
        <dbReference type="Proteomes" id="UP000886595"/>
    </source>
</evidence>
<reference evidence="4 5" key="1">
    <citation type="submission" date="2020-02" db="EMBL/GenBank/DDBJ databases">
        <authorList>
            <person name="Ma Q."/>
            <person name="Huang Y."/>
            <person name="Song X."/>
            <person name="Pei D."/>
        </authorList>
    </citation>
    <scope>NUCLEOTIDE SEQUENCE [LARGE SCALE GENOMIC DNA]</scope>
    <source>
        <strain evidence="4">Sxm20200214</strain>
        <tissue evidence="4">Leaf</tissue>
    </source>
</reference>
<dbReference type="PANTHER" id="PTHR31495">
    <property type="entry name" value="PEROXYGENASE 3-RELATED"/>
    <property type="match status" value="1"/>
</dbReference>
<dbReference type="InterPro" id="IPR016135">
    <property type="entry name" value="UBQ-conjugating_enzyme/RWD"/>
</dbReference>
<accession>A0A8X7VZK7</accession>
<dbReference type="Pfam" id="PF05042">
    <property type="entry name" value="Caleosin"/>
    <property type="match status" value="1"/>
</dbReference>
<dbReference type="SUPFAM" id="SSF54495">
    <property type="entry name" value="UBC-like"/>
    <property type="match status" value="1"/>
</dbReference>
<dbReference type="GO" id="GO:0004497">
    <property type="term" value="F:monooxygenase activity"/>
    <property type="evidence" value="ECO:0007669"/>
    <property type="project" value="TreeGrafter"/>
</dbReference>
<evidence type="ECO:0000259" key="3">
    <source>
        <dbReference type="PROSITE" id="PS50127"/>
    </source>
</evidence>
<gene>
    <name evidence="4" type="ORF">Bca52824_014152</name>
</gene>
<dbReference type="EMBL" id="JAAMPC010000003">
    <property type="protein sequence ID" value="KAG2320939.1"/>
    <property type="molecule type" value="Genomic_DNA"/>
</dbReference>
<comment type="subunit">
    <text evidence="2">Heterodimer with UBC35 or UBC36.</text>
</comment>
<dbReference type="InterPro" id="IPR011992">
    <property type="entry name" value="EF-hand-dom_pair"/>
</dbReference>
<name>A0A8X7VZK7_BRACI</name>